<protein>
    <submittedName>
        <fullName evidence="1">Uncharacterized protein</fullName>
    </submittedName>
</protein>
<proteinExistence type="predicted"/>
<sequence length="177" mass="19453">MSFRDATVAWALAAHEVLLETAQDYGHFVTMNELAARVQEMSGVRTDAPTRTWVDAVLRKVARRCRSADEPPLTALCVRQNHTVTDSYKYVLELAALPIPDDLELHAAYARWQCYHTYGTDVPAGIPPLTPKVAARRGATTPTRPAGTPEPTRARVCDECFVQLPASGVCGFCNPSR</sequence>
<accession>A0A291RDK1</accession>
<dbReference type="AlphaFoldDB" id="A0A291RDK1"/>
<reference evidence="1 2" key="1">
    <citation type="submission" date="2017-10" db="EMBL/GenBank/DDBJ databases">
        <title>Comparative genomics between pathogenic Norcardia.</title>
        <authorList>
            <person name="Zeng L."/>
        </authorList>
    </citation>
    <scope>NUCLEOTIDE SEQUENCE [LARGE SCALE GENOMIC DNA]</scope>
    <source>
        <strain evidence="1 2">NC_YFY_NT001</strain>
    </source>
</reference>
<dbReference type="KEGG" id="ntp:CRH09_05110"/>
<dbReference type="EMBL" id="CP023778">
    <property type="protein sequence ID" value="ATL65681.1"/>
    <property type="molecule type" value="Genomic_DNA"/>
</dbReference>
<name>A0A291RDK1_9NOCA</name>
<organism evidence="1 2">
    <name type="scientific">Nocardia terpenica</name>
    <dbReference type="NCBI Taxonomy" id="455432"/>
    <lineage>
        <taxon>Bacteria</taxon>
        <taxon>Bacillati</taxon>
        <taxon>Actinomycetota</taxon>
        <taxon>Actinomycetes</taxon>
        <taxon>Mycobacteriales</taxon>
        <taxon>Nocardiaceae</taxon>
        <taxon>Nocardia</taxon>
    </lineage>
</organism>
<evidence type="ECO:0000313" key="2">
    <source>
        <dbReference type="Proteomes" id="UP000221961"/>
    </source>
</evidence>
<gene>
    <name evidence="1" type="ORF">CRH09_05110</name>
</gene>
<dbReference type="Proteomes" id="UP000221961">
    <property type="component" value="Chromosome"/>
</dbReference>
<evidence type="ECO:0000313" key="1">
    <source>
        <dbReference type="EMBL" id="ATL65681.1"/>
    </source>
</evidence>